<evidence type="ECO:0000313" key="4">
    <source>
        <dbReference type="Proteomes" id="UP001501237"/>
    </source>
</evidence>
<keyword evidence="1" id="KW-0812">Transmembrane</keyword>
<feature type="domain" description="DUF3592" evidence="2">
    <location>
        <begin position="39"/>
        <end position="107"/>
    </location>
</feature>
<feature type="transmembrane region" description="Helical" evidence="1">
    <location>
        <begin position="6"/>
        <end position="23"/>
    </location>
</feature>
<feature type="transmembrane region" description="Helical" evidence="1">
    <location>
        <begin position="111"/>
        <end position="135"/>
    </location>
</feature>
<organism evidence="3 4">
    <name type="scientific">Actinocorallia longicatena</name>
    <dbReference type="NCBI Taxonomy" id="111803"/>
    <lineage>
        <taxon>Bacteria</taxon>
        <taxon>Bacillati</taxon>
        <taxon>Actinomycetota</taxon>
        <taxon>Actinomycetes</taxon>
        <taxon>Streptosporangiales</taxon>
        <taxon>Thermomonosporaceae</taxon>
        <taxon>Actinocorallia</taxon>
    </lineage>
</organism>
<gene>
    <name evidence="3" type="ORF">GCM10010468_38080</name>
</gene>
<name>A0ABP6QAX1_9ACTN</name>
<keyword evidence="1" id="KW-1133">Transmembrane helix</keyword>
<proteinExistence type="predicted"/>
<dbReference type="RefSeq" id="WP_344829851.1">
    <property type="nucleotide sequence ID" value="NZ_BAAAUV010000008.1"/>
</dbReference>
<dbReference type="EMBL" id="BAAAUV010000008">
    <property type="protein sequence ID" value="GAA3216188.1"/>
    <property type="molecule type" value="Genomic_DNA"/>
</dbReference>
<dbReference type="InterPro" id="IPR021994">
    <property type="entry name" value="DUF3592"/>
</dbReference>
<protein>
    <recommendedName>
        <fullName evidence="2">DUF3592 domain-containing protein</fullName>
    </recommendedName>
</protein>
<keyword evidence="1" id="KW-0472">Membrane</keyword>
<evidence type="ECO:0000313" key="3">
    <source>
        <dbReference type="EMBL" id="GAA3216188.1"/>
    </source>
</evidence>
<sequence length="174" mass="18230">MDMLSYTPLIFIAAGLAIAVAGLRNIVRSRRFAATACRVPGTVTDVRTRLTGQGEHLRAVGRPVLAFTTLEGREIRTEAEDPSGHGVGREVGVLYDPADPTAARIEGTHSVWSGLVAVAVGLVFAALSFGLLSAFTDGFEDLRGGSGGSSTECFDAQDQPIDCPADLIGDEEVP</sequence>
<accession>A0ABP6QAX1</accession>
<keyword evidence="4" id="KW-1185">Reference proteome</keyword>
<dbReference type="Proteomes" id="UP001501237">
    <property type="component" value="Unassembled WGS sequence"/>
</dbReference>
<evidence type="ECO:0000259" key="2">
    <source>
        <dbReference type="Pfam" id="PF12158"/>
    </source>
</evidence>
<comment type="caution">
    <text evidence="3">The sequence shown here is derived from an EMBL/GenBank/DDBJ whole genome shotgun (WGS) entry which is preliminary data.</text>
</comment>
<reference evidence="4" key="1">
    <citation type="journal article" date="2019" name="Int. J. Syst. Evol. Microbiol.">
        <title>The Global Catalogue of Microorganisms (GCM) 10K type strain sequencing project: providing services to taxonomists for standard genome sequencing and annotation.</title>
        <authorList>
            <consortium name="The Broad Institute Genomics Platform"/>
            <consortium name="The Broad Institute Genome Sequencing Center for Infectious Disease"/>
            <person name="Wu L."/>
            <person name="Ma J."/>
        </authorList>
    </citation>
    <scope>NUCLEOTIDE SEQUENCE [LARGE SCALE GENOMIC DNA]</scope>
    <source>
        <strain evidence="4">JCM 9377</strain>
    </source>
</reference>
<evidence type="ECO:0000256" key="1">
    <source>
        <dbReference type="SAM" id="Phobius"/>
    </source>
</evidence>
<dbReference type="Pfam" id="PF12158">
    <property type="entry name" value="DUF3592"/>
    <property type="match status" value="1"/>
</dbReference>